<evidence type="ECO:0000313" key="22">
    <source>
        <dbReference type="Proteomes" id="UP000007875"/>
    </source>
</evidence>
<dbReference type="SUPFAM" id="SSF49265">
    <property type="entry name" value="Fibronectin type III"/>
    <property type="match status" value="1"/>
</dbReference>
<evidence type="ECO:0000256" key="9">
    <source>
        <dbReference type="ARBA" id="ARBA00022741"/>
    </source>
</evidence>
<evidence type="ECO:0000256" key="13">
    <source>
        <dbReference type="ARBA" id="ARBA00023136"/>
    </source>
</evidence>
<feature type="region of interest" description="Disordered" evidence="18">
    <location>
        <begin position="159"/>
        <end position="185"/>
    </location>
</feature>
<dbReference type="EC" id="2.7.10.1" evidence="2"/>
<keyword evidence="12 19" id="KW-1133">Transmembrane helix</keyword>
<dbReference type="Pfam" id="PF00041">
    <property type="entry name" value="fn3"/>
    <property type="match status" value="1"/>
</dbReference>
<dbReference type="GO" id="GO:0005886">
    <property type="term" value="C:plasma membrane"/>
    <property type="evidence" value="ECO:0007669"/>
    <property type="project" value="UniProtKB-SubCell"/>
</dbReference>
<evidence type="ECO:0000256" key="5">
    <source>
        <dbReference type="ARBA" id="ARBA00022679"/>
    </source>
</evidence>
<dbReference type="GO" id="GO:0030425">
    <property type="term" value="C:dendrite"/>
    <property type="evidence" value="ECO:0007669"/>
    <property type="project" value="TreeGrafter"/>
</dbReference>
<evidence type="ECO:0000256" key="18">
    <source>
        <dbReference type="SAM" id="MobiDB-lite"/>
    </source>
</evidence>
<keyword evidence="14" id="KW-1015">Disulfide bond</keyword>
<feature type="region of interest" description="Disordered" evidence="18">
    <location>
        <begin position="1"/>
        <end position="20"/>
    </location>
</feature>
<dbReference type="CDD" id="cd00063">
    <property type="entry name" value="FN3"/>
    <property type="match status" value="1"/>
</dbReference>
<keyword evidence="4" id="KW-0597">Phosphoprotein</keyword>
<feature type="transmembrane region" description="Helical" evidence="19">
    <location>
        <begin position="125"/>
        <end position="150"/>
    </location>
</feature>
<name>H2ZQ00_CIOSA</name>
<keyword evidence="10" id="KW-0418">Kinase</keyword>
<keyword evidence="5" id="KW-0808">Transferase</keyword>
<dbReference type="PANTHER" id="PTHR46877:SF18">
    <property type="entry name" value="EPHRIN TYPE-A RECEPTOR 4"/>
    <property type="match status" value="1"/>
</dbReference>
<dbReference type="eggNOG" id="KOG4221">
    <property type="taxonomic scope" value="Eukaryota"/>
</dbReference>
<evidence type="ECO:0000256" key="8">
    <source>
        <dbReference type="ARBA" id="ARBA00022737"/>
    </source>
</evidence>
<dbReference type="Gene3D" id="2.60.40.10">
    <property type="entry name" value="Immunoglobulins"/>
    <property type="match status" value="1"/>
</dbReference>
<keyword evidence="17" id="KW-0393">Immunoglobulin domain</keyword>
<evidence type="ECO:0000256" key="14">
    <source>
        <dbReference type="ARBA" id="ARBA00023157"/>
    </source>
</evidence>
<evidence type="ECO:0000256" key="17">
    <source>
        <dbReference type="ARBA" id="ARBA00023319"/>
    </source>
</evidence>
<dbReference type="PANTHER" id="PTHR46877">
    <property type="entry name" value="EPH RECEPTOR A5"/>
    <property type="match status" value="1"/>
</dbReference>
<evidence type="ECO:0000256" key="15">
    <source>
        <dbReference type="ARBA" id="ARBA00023170"/>
    </source>
</evidence>
<evidence type="ECO:0000256" key="19">
    <source>
        <dbReference type="SAM" id="Phobius"/>
    </source>
</evidence>
<evidence type="ECO:0000256" key="3">
    <source>
        <dbReference type="ARBA" id="ARBA00022475"/>
    </source>
</evidence>
<keyword evidence="16" id="KW-0325">Glycoprotein</keyword>
<reference evidence="21" key="3">
    <citation type="submission" date="2025-09" db="UniProtKB">
        <authorList>
            <consortium name="Ensembl"/>
        </authorList>
    </citation>
    <scope>IDENTIFICATION</scope>
</reference>
<evidence type="ECO:0000256" key="10">
    <source>
        <dbReference type="ARBA" id="ARBA00022777"/>
    </source>
</evidence>
<keyword evidence="15" id="KW-0675">Receptor</keyword>
<comment type="subcellular location">
    <subcellularLocation>
        <location evidence="1">Cell membrane</location>
        <topology evidence="1">Single-pass type I membrane protein</topology>
    </subcellularLocation>
</comment>
<keyword evidence="22" id="KW-1185">Reference proteome</keyword>
<keyword evidence="11" id="KW-0067">ATP-binding</keyword>
<dbReference type="GO" id="GO:0005524">
    <property type="term" value="F:ATP binding"/>
    <property type="evidence" value="ECO:0007669"/>
    <property type="project" value="UniProtKB-KW"/>
</dbReference>
<evidence type="ECO:0000256" key="12">
    <source>
        <dbReference type="ARBA" id="ARBA00022989"/>
    </source>
</evidence>
<dbReference type="Proteomes" id="UP000007875">
    <property type="component" value="Unassembled WGS sequence"/>
</dbReference>
<evidence type="ECO:0000313" key="21">
    <source>
        <dbReference type="Ensembl" id="ENSCSAVP00000019666.1"/>
    </source>
</evidence>
<keyword evidence="6 19" id="KW-0812">Transmembrane</keyword>
<dbReference type="InterPro" id="IPR036116">
    <property type="entry name" value="FN3_sf"/>
</dbReference>
<dbReference type="GeneTree" id="ENSGT00660000096763"/>
<keyword evidence="9" id="KW-0547">Nucleotide-binding</keyword>
<evidence type="ECO:0000256" key="1">
    <source>
        <dbReference type="ARBA" id="ARBA00004251"/>
    </source>
</evidence>
<dbReference type="SMART" id="SM00060">
    <property type="entry name" value="FN3"/>
    <property type="match status" value="1"/>
</dbReference>
<evidence type="ECO:0000256" key="7">
    <source>
        <dbReference type="ARBA" id="ARBA00022729"/>
    </source>
</evidence>
<dbReference type="AlphaFoldDB" id="H2ZQ00"/>
<reference evidence="21" key="2">
    <citation type="submission" date="2025-08" db="UniProtKB">
        <authorList>
            <consortium name="Ensembl"/>
        </authorList>
    </citation>
    <scope>IDENTIFICATION</scope>
</reference>
<reference evidence="22" key="1">
    <citation type="submission" date="2003-08" db="EMBL/GenBank/DDBJ databases">
        <authorList>
            <person name="Birren B."/>
            <person name="Nusbaum C."/>
            <person name="Abebe A."/>
            <person name="Abouelleil A."/>
            <person name="Adekoya E."/>
            <person name="Ait-zahra M."/>
            <person name="Allen N."/>
            <person name="Allen T."/>
            <person name="An P."/>
            <person name="Anderson M."/>
            <person name="Anderson S."/>
            <person name="Arachchi H."/>
            <person name="Armbruster J."/>
            <person name="Bachantsang P."/>
            <person name="Baldwin J."/>
            <person name="Barry A."/>
            <person name="Bayul T."/>
            <person name="Blitshsteyn B."/>
            <person name="Bloom T."/>
            <person name="Blye J."/>
            <person name="Boguslavskiy L."/>
            <person name="Borowsky M."/>
            <person name="Boukhgalter B."/>
            <person name="Brunache A."/>
            <person name="Butler J."/>
            <person name="Calixte N."/>
            <person name="Calvo S."/>
            <person name="Camarata J."/>
            <person name="Campo K."/>
            <person name="Chang J."/>
            <person name="Cheshatsang Y."/>
            <person name="Citroen M."/>
            <person name="Collymore A."/>
            <person name="Considine T."/>
            <person name="Cook A."/>
            <person name="Cooke P."/>
            <person name="Corum B."/>
            <person name="Cuomo C."/>
            <person name="David R."/>
            <person name="Dawoe T."/>
            <person name="Degray S."/>
            <person name="Dodge S."/>
            <person name="Dooley K."/>
            <person name="Dorje P."/>
            <person name="Dorjee K."/>
            <person name="Dorris L."/>
            <person name="Duffey N."/>
            <person name="Dupes A."/>
            <person name="Elkins T."/>
            <person name="Engels R."/>
            <person name="Erickson J."/>
            <person name="Farina A."/>
            <person name="Faro S."/>
            <person name="Ferreira P."/>
            <person name="Fischer H."/>
            <person name="Fitzgerald M."/>
            <person name="Foley K."/>
            <person name="Gage D."/>
            <person name="Galagan J."/>
            <person name="Gearin G."/>
            <person name="Gnerre S."/>
            <person name="Gnirke A."/>
            <person name="Goyette A."/>
            <person name="Graham J."/>
            <person name="Grandbois E."/>
            <person name="Gyaltsen K."/>
            <person name="Hafez N."/>
            <person name="Hagopian D."/>
            <person name="Hagos B."/>
            <person name="Hall J."/>
            <person name="Hatcher B."/>
            <person name="Heller A."/>
            <person name="Higgins H."/>
            <person name="Honan T."/>
            <person name="Horn A."/>
            <person name="Houde N."/>
            <person name="Hughes L."/>
            <person name="Hulme W."/>
            <person name="Husby E."/>
            <person name="Iliev I."/>
            <person name="Jaffe D."/>
            <person name="Jones C."/>
            <person name="Kamal M."/>
            <person name="Kamat A."/>
            <person name="Kamvysselis M."/>
            <person name="Karlsson E."/>
            <person name="Kells C."/>
            <person name="Kieu A."/>
            <person name="Kisner P."/>
            <person name="Kodira C."/>
            <person name="Kulbokas E."/>
            <person name="Labutti K."/>
            <person name="Lama D."/>
            <person name="Landers T."/>
            <person name="Leger J."/>
            <person name="Levine S."/>
            <person name="Lewis D."/>
            <person name="Lewis T."/>
            <person name="Lindblad-toh K."/>
            <person name="Liu X."/>
            <person name="Lokyitsang T."/>
            <person name="Lokyitsang Y."/>
            <person name="Lucien O."/>
            <person name="Lui A."/>
            <person name="Ma L.J."/>
            <person name="Mabbitt R."/>
            <person name="Macdonald J."/>
            <person name="Maclean C."/>
            <person name="Major J."/>
            <person name="Manning J."/>
            <person name="Marabella R."/>
            <person name="Maru K."/>
            <person name="Matthews C."/>
            <person name="Mauceli E."/>
            <person name="Mccarthy M."/>
            <person name="Mcdonough S."/>
            <person name="Mcghee T."/>
            <person name="Meldrim J."/>
            <person name="Meneus L."/>
            <person name="Mesirov J."/>
            <person name="Mihalev A."/>
            <person name="Mihova T."/>
            <person name="Mikkelsen T."/>
            <person name="Mlenga V."/>
            <person name="Moru K."/>
            <person name="Mozes J."/>
            <person name="Mulrain L."/>
            <person name="Munson G."/>
            <person name="Naylor J."/>
            <person name="Newes C."/>
            <person name="Nguyen C."/>
            <person name="Nguyen N."/>
            <person name="Nguyen T."/>
            <person name="Nicol R."/>
            <person name="Nielsen C."/>
            <person name="Nizzari M."/>
            <person name="Norbu C."/>
            <person name="Norbu N."/>
            <person name="O'donnell P."/>
            <person name="Okoawo O."/>
            <person name="O'leary S."/>
            <person name="Omotosho B."/>
            <person name="O'neill K."/>
            <person name="Osman S."/>
            <person name="Parker S."/>
            <person name="Perrin D."/>
            <person name="Phunkhang P."/>
            <person name="Piqani B."/>
            <person name="Purcell S."/>
            <person name="Rachupka T."/>
            <person name="Ramasamy U."/>
            <person name="Rameau R."/>
            <person name="Ray V."/>
            <person name="Raymond C."/>
            <person name="Retta R."/>
            <person name="Richardson S."/>
            <person name="Rise C."/>
            <person name="Rodriguez J."/>
            <person name="Rogers J."/>
            <person name="Rogov P."/>
            <person name="Rutman M."/>
            <person name="Schupbach R."/>
            <person name="Seaman C."/>
            <person name="Settipalli S."/>
            <person name="Sharpe T."/>
            <person name="Sheridan J."/>
            <person name="Sherpa N."/>
            <person name="Shi J."/>
            <person name="Smirnov S."/>
            <person name="Smith C."/>
            <person name="Sougnez C."/>
            <person name="Spencer B."/>
            <person name="Stalker J."/>
            <person name="Stange-thomann N."/>
            <person name="Stavropoulos S."/>
            <person name="Stetson K."/>
            <person name="Stone C."/>
            <person name="Stone S."/>
            <person name="Stubbs M."/>
            <person name="Talamas J."/>
            <person name="Tchuinga P."/>
            <person name="Tenzing P."/>
            <person name="Tesfaye S."/>
            <person name="Theodore J."/>
            <person name="Thoulutsang Y."/>
            <person name="Topham K."/>
            <person name="Towey S."/>
            <person name="Tsamla T."/>
            <person name="Tsomo N."/>
            <person name="Vallee D."/>
            <person name="Vassiliev H."/>
            <person name="Venkataraman V."/>
            <person name="Vinson J."/>
            <person name="Vo A."/>
            <person name="Wade C."/>
            <person name="Wang S."/>
            <person name="Wangchuk T."/>
            <person name="Wangdi T."/>
            <person name="Whittaker C."/>
            <person name="Wilkinson J."/>
            <person name="Wu Y."/>
            <person name="Wyman D."/>
            <person name="Yadav S."/>
            <person name="Yang S."/>
            <person name="Yang X."/>
            <person name="Yeager S."/>
            <person name="Yee E."/>
            <person name="Young G."/>
            <person name="Zainoun J."/>
            <person name="Zembeck L."/>
            <person name="Zimmer A."/>
            <person name="Zody M."/>
            <person name="Lander E."/>
        </authorList>
    </citation>
    <scope>NUCLEOTIDE SEQUENCE [LARGE SCALE GENOMIC DNA]</scope>
</reference>
<evidence type="ECO:0000256" key="6">
    <source>
        <dbReference type="ARBA" id="ARBA00022692"/>
    </source>
</evidence>
<dbReference type="InterPro" id="IPR050449">
    <property type="entry name" value="Ephrin_rcpt_TKs"/>
</dbReference>
<evidence type="ECO:0000259" key="20">
    <source>
        <dbReference type="PROSITE" id="PS50853"/>
    </source>
</evidence>
<keyword evidence="8" id="KW-0677">Repeat</keyword>
<sequence length="360" mass="40460">MIESATTKQSKPGSPPTDLTVMDLDDLTSVQLNWQPPEEPNGELNGYLIFYTTDPHHNFANWVFEPVVGDKLSTVIKGLTLDTQYYIKALARNPMGVGPYSDIIEYKTKSAPKLKQESTWIMPTWMLYMIIGGVALLVISVVVIATLVVCRNRAVDRSKYKKRKSNTGRPPSVRNHDSDSWSRSNGSNIITAAPLLHHDDRIELQSLRMGEQCKCDYARSLPSSEILALNGMSCNHMRDRGNRPNQHYLFQPNGRGTPQSPKYQTDCTLSYPDCTGDSAYSSDHPVVHYSDDVYTNRSKRGQNKFRSDVDDVRRGNHQTEYGNHRNSVSNSLISDETNSELADVEDFVRGMKSSCSSELT</sequence>
<dbReference type="InterPro" id="IPR013783">
    <property type="entry name" value="Ig-like_fold"/>
</dbReference>
<dbReference type="Ensembl" id="ENSCSAVT00000019878.1">
    <property type="protein sequence ID" value="ENSCSAVP00000019666.1"/>
    <property type="gene ID" value="ENSCSAVG00000011525.1"/>
</dbReference>
<dbReference type="GO" id="GO:0005005">
    <property type="term" value="F:transmembrane-ephrin receptor activity"/>
    <property type="evidence" value="ECO:0007669"/>
    <property type="project" value="TreeGrafter"/>
</dbReference>
<dbReference type="STRING" id="51511.ENSCSAVP00000019666"/>
<dbReference type="InParanoid" id="H2ZQ00"/>
<organism evidence="21 22">
    <name type="scientific">Ciona savignyi</name>
    <name type="common">Pacific transparent sea squirt</name>
    <dbReference type="NCBI Taxonomy" id="51511"/>
    <lineage>
        <taxon>Eukaryota</taxon>
        <taxon>Metazoa</taxon>
        <taxon>Chordata</taxon>
        <taxon>Tunicata</taxon>
        <taxon>Ascidiacea</taxon>
        <taxon>Phlebobranchia</taxon>
        <taxon>Cionidae</taxon>
        <taxon>Ciona</taxon>
    </lineage>
</organism>
<proteinExistence type="predicted"/>
<protein>
    <recommendedName>
        <fullName evidence="2">receptor protein-tyrosine kinase</fullName>
        <ecNumber evidence="2">2.7.10.1</ecNumber>
    </recommendedName>
</protein>
<evidence type="ECO:0000256" key="16">
    <source>
        <dbReference type="ARBA" id="ARBA00023180"/>
    </source>
</evidence>
<dbReference type="FunFam" id="2.60.40.10:FF:000036">
    <property type="entry name" value="receptor-type tyrosine-protein phosphatase delta isoform X1"/>
    <property type="match status" value="1"/>
</dbReference>
<dbReference type="PROSITE" id="PS50853">
    <property type="entry name" value="FN3"/>
    <property type="match status" value="1"/>
</dbReference>
<keyword evidence="13 19" id="KW-0472">Membrane</keyword>
<dbReference type="InterPro" id="IPR003961">
    <property type="entry name" value="FN3_dom"/>
</dbReference>
<feature type="compositionally biased region" description="Polar residues" evidence="18">
    <location>
        <begin position="1"/>
        <end position="12"/>
    </location>
</feature>
<keyword evidence="3" id="KW-1003">Cell membrane</keyword>
<keyword evidence="7" id="KW-0732">Signal</keyword>
<evidence type="ECO:0000256" key="11">
    <source>
        <dbReference type="ARBA" id="ARBA00022840"/>
    </source>
</evidence>
<dbReference type="GO" id="GO:0007411">
    <property type="term" value="P:axon guidance"/>
    <property type="evidence" value="ECO:0007669"/>
    <property type="project" value="TreeGrafter"/>
</dbReference>
<accession>H2ZQ00</accession>
<feature type="domain" description="Fibronectin type-III" evidence="20">
    <location>
        <begin position="15"/>
        <end position="111"/>
    </location>
</feature>
<dbReference type="HOGENOM" id="CLU_769363_0_0_1"/>
<evidence type="ECO:0000256" key="4">
    <source>
        <dbReference type="ARBA" id="ARBA00022553"/>
    </source>
</evidence>
<evidence type="ECO:0000256" key="2">
    <source>
        <dbReference type="ARBA" id="ARBA00011902"/>
    </source>
</evidence>